<reference evidence="1 2" key="1">
    <citation type="journal article" date="2015" name="Sci. Rep.">
        <title>The power of single molecule real-time sequencing technology in the de novo assembly of a eukaryotic genome.</title>
        <authorList>
            <person name="Sakai H."/>
            <person name="Naito K."/>
            <person name="Ogiso-Tanaka E."/>
            <person name="Takahashi Y."/>
            <person name="Iseki K."/>
            <person name="Muto C."/>
            <person name="Satou K."/>
            <person name="Teruya K."/>
            <person name="Shiroma A."/>
            <person name="Shimoji M."/>
            <person name="Hirano T."/>
            <person name="Itoh T."/>
            <person name="Kaga A."/>
            <person name="Tomooka N."/>
        </authorList>
    </citation>
    <scope>NUCLEOTIDE SEQUENCE [LARGE SCALE GENOMIC DNA]</scope>
    <source>
        <strain evidence="2">cv. Shumari</strain>
    </source>
</reference>
<keyword evidence="2" id="KW-1185">Reference proteome</keyword>
<dbReference type="Proteomes" id="UP000291084">
    <property type="component" value="Chromosome 5"/>
</dbReference>
<accession>A0A0S3S7Y7</accession>
<evidence type="ECO:0008006" key="3">
    <source>
        <dbReference type="Google" id="ProtNLM"/>
    </source>
</evidence>
<dbReference type="EMBL" id="AP015038">
    <property type="protein sequence ID" value="BAT88942.1"/>
    <property type="molecule type" value="Genomic_DNA"/>
</dbReference>
<dbReference type="InterPro" id="IPR036291">
    <property type="entry name" value="NAD(P)-bd_dom_sf"/>
</dbReference>
<gene>
    <name evidence="1" type="primary">Vigan.05G259000</name>
    <name evidence="1" type="ORF">VIGAN_05259000</name>
</gene>
<dbReference type="SUPFAM" id="SSF51735">
    <property type="entry name" value="NAD(P)-binding Rossmann-fold domains"/>
    <property type="match status" value="1"/>
</dbReference>
<sequence>MTLLPNTKAPTPLSSFTMMAMALAPSAPAHHVGVPPLFRFRPHTRAVHIDRDERCATTRFGRIGHLVARLALQKDDVELVVVNDPFITIDYMSSKGKSASHHTLSWCLEASGNEEEHQESSRERGALCCHGWMERKHTADFIKEGRQLQPVALEQEEEEHQRFGRAHAKLELIFFLEEAHVAAATSSFNK</sequence>
<organism evidence="1 2">
    <name type="scientific">Vigna angularis var. angularis</name>
    <dbReference type="NCBI Taxonomy" id="157739"/>
    <lineage>
        <taxon>Eukaryota</taxon>
        <taxon>Viridiplantae</taxon>
        <taxon>Streptophyta</taxon>
        <taxon>Embryophyta</taxon>
        <taxon>Tracheophyta</taxon>
        <taxon>Spermatophyta</taxon>
        <taxon>Magnoliopsida</taxon>
        <taxon>eudicotyledons</taxon>
        <taxon>Gunneridae</taxon>
        <taxon>Pentapetalae</taxon>
        <taxon>rosids</taxon>
        <taxon>fabids</taxon>
        <taxon>Fabales</taxon>
        <taxon>Fabaceae</taxon>
        <taxon>Papilionoideae</taxon>
        <taxon>50 kb inversion clade</taxon>
        <taxon>NPAAA clade</taxon>
        <taxon>indigoferoid/millettioid clade</taxon>
        <taxon>Phaseoleae</taxon>
        <taxon>Vigna</taxon>
    </lineage>
</organism>
<dbReference type="AlphaFoldDB" id="A0A0S3S7Y7"/>
<name>A0A0S3S7Y7_PHAAN</name>
<protein>
    <recommendedName>
        <fullName evidence="3">Glyceraldehyde 3-phosphate dehydrogenase NAD(P) binding domain-containing protein</fullName>
    </recommendedName>
</protein>
<dbReference type="Gene3D" id="3.40.50.720">
    <property type="entry name" value="NAD(P)-binding Rossmann-like Domain"/>
    <property type="match status" value="1"/>
</dbReference>
<proteinExistence type="predicted"/>
<evidence type="ECO:0000313" key="1">
    <source>
        <dbReference type="EMBL" id="BAT88942.1"/>
    </source>
</evidence>
<evidence type="ECO:0000313" key="2">
    <source>
        <dbReference type="Proteomes" id="UP000291084"/>
    </source>
</evidence>